<evidence type="ECO:0000313" key="5">
    <source>
        <dbReference type="EMBL" id="SEG60594.1"/>
    </source>
</evidence>
<dbReference type="GO" id="GO:0005829">
    <property type="term" value="C:cytosol"/>
    <property type="evidence" value="ECO:0007669"/>
    <property type="project" value="TreeGrafter"/>
</dbReference>
<sequence length="165" mass="18818">MKSMKTLCAALCLTLSAPVFAGKLAVLDVREALLTSNAAETFRNQMKQDFASDQQALVDLEKQAKSLQQKMQKNAGLSSEDEMKQQRMQFQKVFGEYQRQGQQLQQEQSQREQNFLAEMKPKLDEIIRNMIKEQDIDLIISKNASVYANPDLDITSKVTELLNKQ</sequence>
<dbReference type="PANTHER" id="PTHR35089">
    <property type="entry name" value="CHAPERONE PROTEIN SKP"/>
    <property type="match status" value="1"/>
</dbReference>
<reference evidence="5 6" key="1">
    <citation type="submission" date="2016-10" db="EMBL/GenBank/DDBJ databases">
        <authorList>
            <person name="de Groot N.N."/>
        </authorList>
    </citation>
    <scope>NUCLEOTIDE SEQUENCE [LARGE SCALE GENOMIC DNA]</scope>
    <source>
        <strain evidence="5 6">DSM 22012</strain>
    </source>
</reference>
<dbReference type="OrthoDB" id="5702594at2"/>
<dbReference type="GO" id="GO:0050821">
    <property type="term" value="P:protein stabilization"/>
    <property type="evidence" value="ECO:0007669"/>
    <property type="project" value="TreeGrafter"/>
</dbReference>
<dbReference type="Pfam" id="PF03938">
    <property type="entry name" value="OmpH"/>
    <property type="match status" value="1"/>
</dbReference>
<dbReference type="RefSeq" id="WP_104003772.1">
    <property type="nucleotide sequence ID" value="NZ_FNVQ01000002.1"/>
</dbReference>
<feature type="signal peptide" evidence="4">
    <location>
        <begin position="1"/>
        <end position="21"/>
    </location>
</feature>
<name>A0A1H6BIY1_9GAMM</name>
<evidence type="ECO:0000256" key="4">
    <source>
        <dbReference type="SAM" id="SignalP"/>
    </source>
</evidence>
<dbReference type="InterPro" id="IPR024930">
    <property type="entry name" value="Skp_dom_sf"/>
</dbReference>
<evidence type="ECO:0000256" key="1">
    <source>
        <dbReference type="ARBA" id="ARBA00009091"/>
    </source>
</evidence>
<keyword evidence="2 4" id="KW-0732">Signal</keyword>
<dbReference type="SUPFAM" id="SSF111384">
    <property type="entry name" value="OmpH-like"/>
    <property type="match status" value="1"/>
</dbReference>
<accession>A0A1H6BIY1</accession>
<comment type="similarity">
    <text evidence="1">Belongs to the Skp family.</text>
</comment>
<dbReference type="PANTHER" id="PTHR35089:SF1">
    <property type="entry name" value="CHAPERONE PROTEIN SKP"/>
    <property type="match status" value="1"/>
</dbReference>
<feature type="chain" id="PRO_5009293756" evidence="4">
    <location>
        <begin position="22"/>
        <end position="165"/>
    </location>
</feature>
<gene>
    <name evidence="5" type="ORF">SAMN05444390_102678</name>
</gene>
<dbReference type="Gene3D" id="3.30.910.20">
    <property type="entry name" value="Skp domain"/>
    <property type="match status" value="1"/>
</dbReference>
<keyword evidence="6" id="KW-1185">Reference proteome</keyword>
<organism evidence="5 6">
    <name type="scientific">Marinobacterium lutimaris</name>
    <dbReference type="NCBI Taxonomy" id="568106"/>
    <lineage>
        <taxon>Bacteria</taxon>
        <taxon>Pseudomonadati</taxon>
        <taxon>Pseudomonadota</taxon>
        <taxon>Gammaproteobacteria</taxon>
        <taxon>Oceanospirillales</taxon>
        <taxon>Oceanospirillaceae</taxon>
        <taxon>Marinobacterium</taxon>
    </lineage>
</organism>
<evidence type="ECO:0000256" key="3">
    <source>
        <dbReference type="SAM" id="Coils"/>
    </source>
</evidence>
<dbReference type="InterPro" id="IPR005632">
    <property type="entry name" value="Chaperone_Skp"/>
</dbReference>
<dbReference type="EMBL" id="FNVQ01000002">
    <property type="protein sequence ID" value="SEG60594.1"/>
    <property type="molecule type" value="Genomic_DNA"/>
</dbReference>
<evidence type="ECO:0000313" key="6">
    <source>
        <dbReference type="Proteomes" id="UP000236745"/>
    </source>
</evidence>
<proteinExistence type="inferred from homology"/>
<feature type="coiled-coil region" evidence="3">
    <location>
        <begin position="43"/>
        <end position="77"/>
    </location>
</feature>
<dbReference type="AlphaFoldDB" id="A0A1H6BIY1"/>
<dbReference type="SMART" id="SM00935">
    <property type="entry name" value="OmpH"/>
    <property type="match status" value="1"/>
</dbReference>
<dbReference type="Proteomes" id="UP000236745">
    <property type="component" value="Unassembled WGS sequence"/>
</dbReference>
<protein>
    <submittedName>
        <fullName evidence="5">Periplasmic chaperone for outer membrane proteins Skp</fullName>
    </submittedName>
</protein>
<evidence type="ECO:0000256" key="2">
    <source>
        <dbReference type="ARBA" id="ARBA00022729"/>
    </source>
</evidence>
<dbReference type="GO" id="GO:0051082">
    <property type="term" value="F:unfolded protein binding"/>
    <property type="evidence" value="ECO:0007669"/>
    <property type="project" value="InterPro"/>
</dbReference>
<keyword evidence="3" id="KW-0175">Coiled coil</keyword>